<keyword evidence="2" id="KW-1185">Reference proteome</keyword>
<proteinExistence type="predicted"/>
<sequence>MRQHSLHGISGMGGVMFGDLPLAEAIASSFTGAMGTSLWGAVHAKVARVFQRDQGDEPATLLAELENNARLVASAEDAAAARQQLAPYWQFRFQALLREDPQIESELRDLVAELAPQLAQVHGAQVQTNNAYEGSSVFAAQGGNVIVHQAPPPPPEEESGR</sequence>
<accession>A0ABT7A1M5</accession>
<evidence type="ECO:0000313" key="1">
    <source>
        <dbReference type="EMBL" id="MDJ1134518.1"/>
    </source>
</evidence>
<organism evidence="1 2">
    <name type="scientific">Streptomyces iconiensis</name>
    <dbReference type="NCBI Taxonomy" id="1384038"/>
    <lineage>
        <taxon>Bacteria</taxon>
        <taxon>Bacillati</taxon>
        <taxon>Actinomycetota</taxon>
        <taxon>Actinomycetes</taxon>
        <taxon>Kitasatosporales</taxon>
        <taxon>Streptomycetaceae</taxon>
        <taxon>Streptomyces</taxon>
    </lineage>
</organism>
<evidence type="ECO:0000313" key="2">
    <source>
        <dbReference type="Proteomes" id="UP001214441"/>
    </source>
</evidence>
<dbReference type="EMBL" id="JANCPR020000021">
    <property type="protein sequence ID" value="MDJ1134518.1"/>
    <property type="molecule type" value="Genomic_DNA"/>
</dbReference>
<name>A0ABT7A1M5_9ACTN</name>
<dbReference type="Proteomes" id="UP001214441">
    <property type="component" value="Unassembled WGS sequence"/>
</dbReference>
<dbReference type="RefSeq" id="WP_274042040.1">
    <property type="nucleotide sequence ID" value="NZ_JANCPR020000021.1"/>
</dbReference>
<comment type="caution">
    <text evidence="1">The sequence shown here is derived from an EMBL/GenBank/DDBJ whole genome shotgun (WGS) entry which is preliminary data.</text>
</comment>
<protein>
    <submittedName>
        <fullName evidence="1">Uncharacterized protein</fullName>
    </submittedName>
</protein>
<gene>
    <name evidence="1" type="ORF">NMN56_021645</name>
</gene>
<reference evidence="1 2" key="1">
    <citation type="submission" date="2023-05" db="EMBL/GenBank/DDBJ databases">
        <title>Streptantibioticus silvisoli sp. nov., acidotolerant actinomycetes 1 from pine litter.</title>
        <authorList>
            <person name="Swiecimska M."/>
            <person name="Golinska P."/>
            <person name="Sangal V."/>
            <person name="Wachnowicz B."/>
            <person name="Goodfellow M."/>
        </authorList>
    </citation>
    <scope>NUCLEOTIDE SEQUENCE [LARGE SCALE GENOMIC DNA]</scope>
    <source>
        <strain evidence="1 2">DSM 42109</strain>
    </source>
</reference>